<reference evidence="1" key="1">
    <citation type="submission" date="2014-09" db="EMBL/GenBank/DDBJ databases">
        <authorList>
            <person name="Magalhaes I.L.F."/>
            <person name="Oliveira U."/>
            <person name="Santos F.R."/>
            <person name="Vidigal T.H.D.A."/>
            <person name="Brescovit A.D."/>
            <person name="Santos A.J."/>
        </authorList>
    </citation>
    <scope>NUCLEOTIDE SEQUENCE</scope>
    <source>
        <tissue evidence="1">Shoot tissue taken approximately 20 cm above the soil surface</tissue>
    </source>
</reference>
<protein>
    <submittedName>
        <fullName evidence="1">Uncharacterized protein</fullName>
    </submittedName>
</protein>
<dbReference type="EMBL" id="GBRH01209083">
    <property type="protein sequence ID" value="JAD88812.1"/>
    <property type="molecule type" value="Transcribed_RNA"/>
</dbReference>
<sequence>MPAFMYTGFTETTSPGPLSPDFTIPNCASLNPATLSKQSIKLPTAAPSNILDPCPGAPAAFTISLHTSLSA</sequence>
<name>A0A0A9DYH5_ARUDO</name>
<reference evidence="1" key="2">
    <citation type="journal article" date="2015" name="Data Brief">
        <title>Shoot transcriptome of the giant reed, Arundo donax.</title>
        <authorList>
            <person name="Barrero R.A."/>
            <person name="Guerrero F.D."/>
            <person name="Moolhuijzen P."/>
            <person name="Goolsby J.A."/>
            <person name="Tidwell J."/>
            <person name="Bellgard S.E."/>
            <person name="Bellgard M.I."/>
        </authorList>
    </citation>
    <scope>NUCLEOTIDE SEQUENCE</scope>
    <source>
        <tissue evidence="1">Shoot tissue taken approximately 20 cm above the soil surface</tissue>
    </source>
</reference>
<organism evidence="1">
    <name type="scientific">Arundo donax</name>
    <name type="common">Giant reed</name>
    <name type="synonym">Donax arundinaceus</name>
    <dbReference type="NCBI Taxonomy" id="35708"/>
    <lineage>
        <taxon>Eukaryota</taxon>
        <taxon>Viridiplantae</taxon>
        <taxon>Streptophyta</taxon>
        <taxon>Embryophyta</taxon>
        <taxon>Tracheophyta</taxon>
        <taxon>Spermatophyta</taxon>
        <taxon>Magnoliopsida</taxon>
        <taxon>Liliopsida</taxon>
        <taxon>Poales</taxon>
        <taxon>Poaceae</taxon>
        <taxon>PACMAD clade</taxon>
        <taxon>Arundinoideae</taxon>
        <taxon>Arundineae</taxon>
        <taxon>Arundo</taxon>
    </lineage>
</organism>
<proteinExistence type="predicted"/>
<dbReference type="AlphaFoldDB" id="A0A0A9DYH5"/>
<accession>A0A0A9DYH5</accession>
<evidence type="ECO:0000313" key="1">
    <source>
        <dbReference type="EMBL" id="JAD88812.1"/>
    </source>
</evidence>